<name>A0AAV7E5K9_ARIFI</name>
<dbReference type="PANTHER" id="PTHR33148:SF50">
    <property type="entry name" value="DUF4228 DOMAIN-CONTAINING PROTEIN"/>
    <property type="match status" value="1"/>
</dbReference>
<dbReference type="Proteomes" id="UP000825729">
    <property type="component" value="Unassembled WGS sequence"/>
</dbReference>
<evidence type="ECO:0000313" key="1">
    <source>
        <dbReference type="EMBL" id="KAG9443484.1"/>
    </source>
</evidence>
<dbReference type="Pfam" id="PF14009">
    <property type="entry name" value="PADRE"/>
    <property type="match status" value="1"/>
</dbReference>
<proteinExistence type="predicted"/>
<gene>
    <name evidence="1" type="ORF">H6P81_014824</name>
</gene>
<protein>
    <submittedName>
        <fullName evidence="1">Uncharacterized protein</fullName>
    </submittedName>
</protein>
<dbReference type="InterPro" id="IPR025322">
    <property type="entry name" value="PADRE_dom"/>
</dbReference>
<keyword evidence="2" id="KW-1185">Reference proteome</keyword>
<organism evidence="1 2">
    <name type="scientific">Aristolochia fimbriata</name>
    <name type="common">White veined hardy Dutchman's pipe vine</name>
    <dbReference type="NCBI Taxonomy" id="158543"/>
    <lineage>
        <taxon>Eukaryota</taxon>
        <taxon>Viridiplantae</taxon>
        <taxon>Streptophyta</taxon>
        <taxon>Embryophyta</taxon>
        <taxon>Tracheophyta</taxon>
        <taxon>Spermatophyta</taxon>
        <taxon>Magnoliopsida</taxon>
        <taxon>Magnoliidae</taxon>
        <taxon>Piperales</taxon>
        <taxon>Aristolochiaceae</taxon>
        <taxon>Aristolochia</taxon>
    </lineage>
</organism>
<comment type="caution">
    <text evidence="1">The sequence shown here is derived from an EMBL/GenBank/DDBJ whole genome shotgun (WGS) entry which is preliminary data.</text>
</comment>
<accession>A0AAV7E5K9</accession>
<dbReference type="AlphaFoldDB" id="A0AAV7E5K9"/>
<dbReference type="EMBL" id="JAINDJ010000006">
    <property type="protein sequence ID" value="KAG9443484.1"/>
    <property type="molecule type" value="Genomic_DNA"/>
</dbReference>
<sequence length="148" mass="16130">MGNCIDLLCSAAQDTIKVVIFNGEQEEFVASTTVEQVTSGTYRGYSLVHNAQPHSPLPPDMELVSGEVYYLVPSLVPPSSPSSQLMAGKAGCGEQIRVVLTRKQLQDLLMKGGNGSNAEEFACRVIERCGVQQRWKPTLMTIPELQDC</sequence>
<evidence type="ECO:0000313" key="2">
    <source>
        <dbReference type="Proteomes" id="UP000825729"/>
    </source>
</evidence>
<reference evidence="1 2" key="1">
    <citation type="submission" date="2021-07" db="EMBL/GenBank/DDBJ databases">
        <title>The Aristolochia fimbriata genome: insights into angiosperm evolution, floral development and chemical biosynthesis.</title>
        <authorList>
            <person name="Jiao Y."/>
        </authorList>
    </citation>
    <scope>NUCLEOTIDE SEQUENCE [LARGE SCALE GENOMIC DNA]</scope>
    <source>
        <strain evidence="1">IBCAS-2021</strain>
        <tissue evidence="1">Leaf</tissue>
    </source>
</reference>
<dbReference type="PANTHER" id="PTHR33148">
    <property type="entry name" value="PLASTID MOVEMENT IMPAIRED PROTEIN-RELATED"/>
    <property type="match status" value="1"/>
</dbReference>